<dbReference type="InterPro" id="IPR027417">
    <property type="entry name" value="P-loop_NTPase"/>
</dbReference>
<keyword evidence="4" id="KW-0175">Coiled coil</keyword>
<evidence type="ECO:0000256" key="4">
    <source>
        <dbReference type="SAM" id="Coils"/>
    </source>
</evidence>
<dbReference type="PROSITE" id="PS00675">
    <property type="entry name" value="SIGMA54_INTERACT_1"/>
    <property type="match status" value="1"/>
</dbReference>
<feature type="coiled-coil region" evidence="4">
    <location>
        <begin position="783"/>
        <end position="839"/>
    </location>
</feature>
<dbReference type="PANTHER" id="PTHR32114">
    <property type="entry name" value="ABC TRANSPORTER ABCH.3"/>
    <property type="match status" value="1"/>
</dbReference>
<feature type="domain" description="Rad50/SbcC-type AAA" evidence="5">
    <location>
        <begin position="5"/>
        <end position="246"/>
    </location>
</feature>
<dbReference type="Proteomes" id="UP000824201">
    <property type="component" value="Unassembled WGS sequence"/>
</dbReference>
<feature type="coiled-coil region" evidence="4">
    <location>
        <begin position="539"/>
        <end position="566"/>
    </location>
</feature>
<gene>
    <name evidence="6" type="ORF">IAC96_11845</name>
</gene>
<evidence type="ECO:0000259" key="5">
    <source>
        <dbReference type="Pfam" id="PF13476"/>
    </source>
</evidence>
<protein>
    <recommendedName>
        <fullName evidence="3">Nuclease SbcCD subunit C</fullName>
    </recommendedName>
</protein>
<dbReference type="AlphaFoldDB" id="A0A9D1EG24"/>
<dbReference type="GO" id="GO:0006302">
    <property type="term" value="P:double-strand break repair"/>
    <property type="evidence" value="ECO:0007669"/>
    <property type="project" value="InterPro"/>
</dbReference>
<feature type="coiled-coil region" evidence="4">
    <location>
        <begin position="225"/>
        <end position="294"/>
    </location>
</feature>
<organism evidence="6 7">
    <name type="scientific">Candidatus Fimimorpha faecalis</name>
    <dbReference type="NCBI Taxonomy" id="2840824"/>
    <lineage>
        <taxon>Bacteria</taxon>
        <taxon>Bacillati</taxon>
        <taxon>Bacillota</taxon>
        <taxon>Clostridia</taxon>
        <taxon>Eubacteriales</taxon>
        <taxon>Candidatus Fimimorpha</taxon>
    </lineage>
</organism>
<feature type="coiled-coil region" evidence="4">
    <location>
        <begin position="377"/>
        <end position="503"/>
    </location>
</feature>
<comment type="subunit">
    <text evidence="2">Heterodimer of SbcC and SbcD.</text>
</comment>
<evidence type="ECO:0000256" key="3">
    <source>
        <dbReference type="ARBA" id="ARBA00013368"/>
    </source>
</evidence>
<proteinExistence type="inferred from homology"/>
<reference evidence="6" key="2">
    <citation type="journal article" date="2021" name="PeerJ">
        <title>Extensive microbial diversity within the chicken gut microbiome revealed by metagenomics and culture.</title>
        <authorList>
            <person name="Gilroy R."/>
            <person name="Ravi A."/>
            <person name="Getino M."/>
            <person name="Pursley I."/>
            <person name="Horton D.L."/>
            <person name="Alikhan N.F."/>
            <person name="Baker D."/>
            <person name="Gharbi K."/>
            <person name="Hall N."/>
            <person name="Watson M."/>
            <person name="Adriaenssens E.M."/>
            <person name="Foster-Nyarko E."/>
            <person name="Jarju S."/>
            <person name="Secka A."/>
            <person name="Antonio M."/>
            <person name="Oren A."/>
            <person name="Chaudhuri R.R."/>
            <person name="La Ragione R."/>
            <person name="Hildebrand F."/>
            <person name="Pallen M.J."/>
        </authorList>
    </citation>
    <scope>NUCLEOTIDE SEQUENCE</scope>
    <source>
        <strain evidence="6">ChiW13-3771</strain>
    </source>
</reference>
<dbReference type="InterPro" id="IPR038729">
    <property type="entry name" value="Rad50/SbcC_AAA"/>
</dbReference>
<name>A0A9D1EG24_9FIRM</name>
<evidence type="ECO:0000256" key="2">
    <source>
        <dbReference type="ARBA" id="ARBA00011322"/>
    </source>
</evidence>
<dbReference type="PANTHER" id="PTHR32114:SF2">
    <property type="entry name" value="ABC TRANSPORTER ABCH.3"/>
    <property type="match status" value="1"/>
</dbReference>
<evidence type="ECO:0000313" key="6">
    <source>
        <dbReference type="EMBL" id="HIR89629.1"/>
    </source>
</evidence>
<dbReference type="Gene3D" id="3.40.50.300">
    <property type="entry name" value="P-loop containing nucleotide triphosphate hydrolases"/>
    <property type="match status" value="2"/>
</dbReference>
<comment type="caution">
    <text evidence="6">The sequence shown here is derived from an EMBL/GenBank/DDBJ whole genome shotgun (WGS) entry which is preliminary data.</text>
</comment>
<dbReference type="SUPFAM" id="SSF52540">
    <property type="entry name" value="P-loop containing nucleoside triphosphate hydrolases"/>
    <property type="match status" value="2"/>
</dbReference>
<feature type="coiled-coil region" evidence="4">
    <location>
        <begin position="690"/>
        <end position="731"/>
    </location>
</feature>
<evidence type="ECO:0000256" key="1">
    <source>
        <dbReference type="ARBA" id="ARBA00006930"/>
    </source>
</evidence>
<evidence type="ECO:0000313" key="7">
    <source>
        <dbReference type="Proteomes" id="UP000824201"/>
    </source>
</evidence>
<reference evidence="6" key="1">
    <citation type="submission" date="2020-10" db="EMBL/GenBank/DDBJ databases">
        <authorList>
            <person name="Gilroy R."/>
        </authorList>
    </citation>
    <scope>NUCLEOTIDE SEQUENCE</scope>
    <source>
        <strain evidence="6">ChiW13-3771</strain>
    </source>
</reference>
<dbReference type="EMBL" id="DVHN01000159">
    <property type="protein sequence ID" value="HIR89629.1"/>
    <property type="molecule type" value="Genomic_DNA"/>
</dbReference>
<feature type="coiled-coil region" evidence="4">
    <location>
        <begin position="605"/>
        <end position="656"/>
    </location>
</feature>
<comment type="similarity">
    <text evidence="1">Belongs to the SMC family. SbcC subfamily.</text>
</comment>
<sequence>MKPIRLTMSAFGPFGDLQVVDFEKLGVTGLFLISGDTGAGKTTIFDAITFALFGEASGAYRASQSFCSGFAKDGQPTYVELEFWHRGERYYIKRNPDYMRPAKRGRGRVMEKKDAVLLYPNGTSAVDFDKVTVAVIELLGVDWRQFKQISMIAQGEFQRLLYADSAERGKIFQKAFQTEPLEQFQKKIAEDANQLRKQCEQSDQTILQWLGHIVASGDWDAKLRLAKKAQNEMQLEQLLEQILQEQEREKRQKEFQLEQLEQMILEEIRQYAKIAEDNKKLELLKQEYKKKQQLDAEEVQMQKKQERLRLGTMAFYKIAPVQRQFIQLSNQYTQLESNLKKRMIEIQKLQKEQEINTNLFKKAEELFQTIPSWTIQIEQWKKELEQFKIREKQLQMIHELSHQWNEIQKTIQRNEKEQKQVKAEKNEIKKQQEELERDLTAKDQILKQIETIQLQLKKNDSILEQIKEENSVYEILRERQEEYKKIEQDCRNLELEYYQANERFRQEIAGILAMDLQEGMPCPVCGSTHHPQRRKITQKAPSKEELEQLEVQLEQKKKDRDRIVRICEQYKGKTELLRRAWKKEWQEIQKCSNWNEKEENRNEILQLLENQSQQLCLNLSNLEVQYQTIENKQERLKELKRKQEQWEQREQRLYQQQLNYLENQHGLEIKQAQLKASMETMLDGKELMEKQDLNKKIQNAESICKKIRSEYDAAQQKEKESQKKLHQLLGEWKQGQQQLTQFDLETAERSYFKVWNECGFSEESEWKNAYMEEVEIQKLQVEIDDWKMQKTRCYDRIRQLEEETNGKQYIELEQMNRRMEEIRKEKQLQEQRLQAIRSGLDENKRIHRMVMSQKSGQEQIRKNYLMVKLLSDTANGELAGKEKIKFEQFVQAFYFRRVIHAANKRFRIMSGGQYELRYMENASNKRSKTGLELEVMDYYIGTVRPITSLSGGESFQAALSMALGFSDVIQNYAGGIEIDAMFIDEGFGALDPNALDLAIETLVKLTDEKHMIGIISHVSELKGRIPKQISVVKKRWGSQIKE</sequence>
<dbReference type="Pfam" id="PF13476">
    <property type="entry name" value="AAA_23"/>
    <property type="match status" value="1"/>
</dbReference>
<accession>A0A9D1EG24</accession>
<dbReference type="GO" id="GO:0016887">
    <property type="term" value="F:ATP hydrolysis activity"/>
    <property type="evidence" value="ECO:0007669"/>
    <property type="project" value="InterPro"/>
</dbReference>
<dbReference type="InterPro" id="IPR025662">
    <property type="entry name" value="Sigma_54_int_dom_ATP-bd_1"/>
</dbReference>